<organism evidence="2 3">
    <name type="scientific">Metabacillus flavus</name>
    <dbReference type="NCBI Taxonomy" id="2823519"/>
    <lineage>
        <taxon>Bacteria</taxon>
        <taxon>Bacillati</taxon>
        <taxon>Bacillota</taxon>
        <taxon>Bacilli</taxon>
        <taxon>Bacillales</taxon>
        <taxon>Bacillaceae</taxon>
        <taxon>Metabacillus</taxon>
    </lineage>
</organism>
<reference evidence="2 3" key="1">
    <citation type="submission" date="2021-04" db="EMBL/GenBank/DDBJ databases">
        <title>Metabacillus sp. strain KIGAM252 whole genome sequence.</title>
        <authorList>
            <person name="Seo M.-J."/>
            <person name="Cho E.-S."/>
            <person name="Hwang C.Y."/>
            <person name="Yoon D.J."/>
        </authorList>
    </citation>
    <scope>NUCLEOTIDE SEQUENCE [LARGE SCALE GENOMIC DNA]</scope>
    <source>
        <strain evidence="2 3">KIGAM252</strain>
    </source>
</reference>
<dbReference type="InterPro" id="IPR006938">
    <property type="entry name" value="DUF624"/>
</dbReference>
<dbReference type="EMBL" id="JAGVRK010000001">
    <property type="protein sequence ID" value="MBS2969834.1"/>
    <property type="molecule type" value="Genomic_DNA"/>
</dbReference>
<feature type="transmembrane region" description="Helical" evidence="1">
    <location>
        <begin position="102"/>
        <end position="132"/>
    </location>
</feature>
<keyword evidence="3" id="KW-1185">Reference proteome</keyword>
<feature type="transmembrane region" description="Helical" evidence="1">
    <location>
        <begin position="78"/>
        <end position="96"/>
    </location>
</feature>
<keyword evidence="1" id="KW-0472">Membrane</keyword>
<dbReference type="Proteomes" id="UP000682403">
    <property type="component" value="Unassembled WGS sequence"/>
</dbReference>
<dbReference type="RefSeq" id="WP_211559499.1">
    <property type="nucleotide sequence ID" value="NZ_JAGVRK010000001.1"/>
</dbReference>
<gene>
    <name evidence="2" type="ORF">J9317_13765</name>
</gene>
<comment type="caution">
    <text evidence="2">The sequence shown here is derived from an EMBL/GenBank/DDBJ whole genome shotgun (WGS) entry which is preliminary data.</text>
</comment>
<feature type="transmembrane region" description="Helical" evidence="1">
    <location>
        <begin position="174"/>
        <end position="192"/>
    </location>
</feature>
<name>A0ABS5LGF6_9BACI</name>
<evidence type="ECO:0000313" key="2">
    <source>
        <dbReference type="EMBL" id="MBS2969834.1"/>
    </source>
</evidence>
<evidence type="ECO:0000313" key="3">
    <source>
        <dbReference type="Proteomes" id="UP000682403"/>
    </source>
</evidence>
<feature type="transmembrane region" description="Helical" evidence="1">
    <location>
        <begin position="144"/>
        <end position="168"/>
    </location>
</feature>
<dbReference type="Pfam" id="PF04854">
    <property type="entry name" value="DUF624"/>
    <property type="match status" value="1"/>
</dbReference>
<evidence type="ECO:0000256" key="1">
    <source>
        <dbReference type="SAM" id="Phobius"/>
    </source>
</evidence>
<keyword evidence="1" id="KW-0812">Transmembrane</keyword>
<accession>A0ABS5LGF6</accession>
<proteinExistence type="predicted"/>
<protein>
    <submittedName>
        <fullName evidence="2">DUF624 domain-containing protein</fullName>
    </submittedName>
</protein>
<sequence length="204" mass="23191">MEGISGKVMELCDWGAKLAWLNVLWIMYTLAGLAVLGIFPATAAAHHTVRSFIKGGDQKTSKVFREYYWKEWKNANKLGYLFFTIGAVLYIDYSFFRTFPSIYALLASYLCFILLAVWLFGFISVFSLYVNFDMKNFGYIKNAIYLLLGYPASFFLLAAGLLLIGVILFYIPGLLPFFAISGPVCFIEWACSRRFHKLHPSRAG</sequence>
<keyword evidence="1" id="KW-1133">Transmembrane helix</keyword>
<feature type="transmembrane region" description="Helical" evidence="1">
    <location>
        <begin position="23"/>
        <end position="45"/>
    </location>
</feature>